<reference evidence="3 4" key="1">
    <citation type="submission" date="2017-07" db="EMBL/GenBank/DDBJ databases">
        <title>Draft genome sequence of aerobic hyperthermophilic archaea, Pyrobaculum aerophilum YKB31 and YKB32.</title>
        <authorList>
            <person name="Mochizuki T."/>
            <person name="Berliner A.J."/>
            <person name="Yoshida-Takashima Y."/>
            <person name="Takaki Y."/>
            <person name="Nunoura T."/>
            <person name="Takai K."/>
        </authorList>
    </citation>
    <scope>NUCLEOTIDE SEQUENCE [LARGE SCALE GENOMIC DNA]</scope>
    <source>
        <strain evidence="1 4">YKB31</strain>
        <strain evidence="2 3">YKB32</strain>
    </source>
</reference>
<sequence>MNFQVYIKRRGKWRELLRYVSQRNVAYVLETGHLDTSRSPLTVAVDFEETAPEALVLPPVGKENFDWYIMFADALGVKRLVMHPPPSLEQIAKLYDKAVGYGIEINWLYGEPPMSRIRDVEIVARNVKTTAARVVYDPVRARGTKEIYTTIVALSGFIKEIYLSNRRGERGPRLPPFDPIGRVNFVEILQALYLIQWEGKLTIRQAPQYFNELDLQLRIGAEVIETAKSIGVSKKVQKRVSAVIDELMS</sequence>
<organism evidence="1 4">
    <name type="scientific">Pyrobaculum aerophilum</name>
    <dbReference type="NCBI Taxonomy" id="13773"/>
    <lineage>
        <taxon>Archaea</taxon>
        <taxon>Thermoproteota</taxon>
        <taxon>Thermoprotei</taxon>
        <taxon>Thermoproteales</taxon>
        <taxon>Thermoproteaceae</taxon>
        <taxon>Pyrobaculum</taxon>
    </lineage>
</organism>
<dbReference type="Proteomes" id="UP000257123">
    <property type="component" value="Unassembled WGS sequence"/>
</dbReference>
<dbReference type="OrthoDB" id="26272at2157"/>
<evidence type="ECO:0000313" key="1">
    <source>
        <dbReference type="EMBL" id="RFA94177.1"/>
    </source>
</evidence>
<evidence type="ECO:0000313" key="4">
    <source>
        <dbReference type="Proteomes" id="UP000257123"/>
    </source>
</evidence>
<dbReference type="InterPro" id="IPR036237">
    <property type="entry name" value="Xyl_isomerase-like_sf"/>
</dbReference>
<comment type="caution">
    <text evidence="1">The sequence shown here is derived from an EMBL/GenBank/DDBJ whole genome shotgun (WGS) entry which is preliminary data.</text>
</comment>
<accession>A0A371QVF1</accession>
<gene>
    <name evidence="1" type="ORF">CGL51_11205</name>
    <name evidence="2" type="ORF">CGL52_03490</name>
</gene>
<dbReference type="EMBL" id="NMUF01000006">
    <property type="protein sequence ID" value="RFA99435.1"/>
    <property type="molecule type" value="Genomic_DNA"/>
</dbReference>
<dbReference type="Gene3D" id="3.20.20.150">
    <property type="entry name" value="Divalent-metal-dependent TIM barrel enzymes"/>
    <property type="match status" value="1"/>
</dbReference>
<dbReference type="RefSeq" id="WP_116421781.1">
    <property type="nucleotide sequence ID" value="NZ_NMUE01000044.1"/>
</dbReference>
<proteinExistence type="predicted"/>
<dbReference type="Proteomes" id="UP000256877">
    <property type="component" value="Unassembled WGS sequence"/>
</dbReference>
<dbReference type="AlphaFoldDB" id="A0A371QVF1"/>
<dbReference type="EMBL" id="NMUE01000044">
    <property type="protein sequence ID" value="RFA94177.1"/>
    <property type="molecule type" value="Genomic_DNA"/>
</dbReference>
<dbReference type="SUPFAM" id="SSF51658">
    <property type="entry name" value="Xylose isomerase-like"/>
    <property type="match status" value="1"/>
</dbReference>
<name>A0A371QVF1_9CREN</name>
<evidence type="ECO:0000313" key="3">
    <source>
        <dbReference type="Proteomes" id="UP000256877"/>
    </source>
</evidence>
<evidence type="ECO:0000313" key="2">
    <source>
        <dbReference type="EMBL" id="RFA99435.1"/>
    </source>
</evidence>
<protein>
    <submittedName>
        <fullName evidence="1">Uncharacterized protein</fullName>
    </submittedName>
</protein>